<dbReference type="PRINTS" id="PR01021">
    <property type="entry name" value="OMPADOMAIN"/>
</dbReference>
<evidence type="ECO:0000259" key="13">
    <source>
        <dbReference type="PROSITE" id="PS51123"/>
    </source>
</evidence>
<dbReference type="Proteomes" id="UP000784128">
    <property type="component" value="Unassembled WGS sequence"/>
</dbReference>
<dbReference type="Gene3D" id="2.40.160.20">
    <property type="match status" value="1"/>
</dbReference>
<dbReference type="PANTHER" id="PTHR30329:SF21">
    <property type="entry name" value="LIPOPROTEIN YIAD-RELATED"/>
    <property type="match status" value="1"/>
</dbReference>
<evidence type="ECO:0000256" key="5">
    <source>
        <dbReference type="ARBA" id="ARBA00022729"/>
    </source>
</evidence>
<dbReference type="PROSITE" id="PS51123">
    <property type="entry name" value="OMPA_2"/>
    <property type="match status" value="2"/>
</dbReference>
<dbReference type="Pfam" id="PF00691">
    <property type="entry name" value="OmpA"/>
    <property type="match status" value="2"/>
</dbReference>
<dbReference type="InterPro" id="IPR006665">
    <property type="entry name" value="OmpA-like"/>
</dbReference>
<keyword evidence="3" id="KW-1134">Transmembrane beta strand</keyword>
<feature type="region of interest" description="Disordered" evidence="11">
    <location>
        <begin position="198"/>
        <end position="233"/>
    </location>
</feature>
<feature type="compositionally biased region" description="Low complexity" evidence="11">
    <location>
        <begin position="212"/>
        <end position="222"/>
    </location>
</feature>
<protein>
    <submittedName>
        <fullName evidence="14">OmpA family protein</fullName>
    </submittedName>
</protein>
<feature type="domain" description="OmpA-like" evidence="13">
    <location>
        <begin position="234"/>
        <end position="352"/>
    </location>
</feature>
<evidence type="ECO:0000256" key="8">
    <source>
        <dbReference type="ARBA" id="ARBA00023136"/>
    </source>
</evidence>
<keyword evidence="2" id="KW-0813">Transport</keyword>
<accession>A0ABS5U9S4</accession>
<evidence type="ECO:0000256" key="11">
    <source>
        <dbReference type="SAM" id="MobiDB-lite"/>
    </source>
</evidence>
<keyword evidence="9" id="KW-0998">Cell outer membrane</keyword>
<proteinExistence type="predicted"/>
<comment type="subcellular location">
    <subcellularLocation>
        <location evidence="1">Cell outer membrane</location>
        <topology evidence="1">Multi-pass membrane protein</topology>
    </subcellularLocation>
</comment>
<evidence type="ECO:0000256" key="1">
    <source>
        <dbReference type="ARBA" id="ARBA00004571"/>
    </source>
</evidence>
<dbReference type="InterPro" id="IPR006664">
    <property type="entry name" value="OMP_bac"/>
</dbReference>
<reference evidence="14 15" key="1">
    <citation type="submission" date="2021-05" db="EMBL/GenBank/DDBJ databases">
        <title>The draft genome of Geobacter chapellei DSM 13688.</title>
        <authorList>
            <person name="Xu Z."/>
            <person name="Masuda Y."/>
            <person name="Itoh H."/>
            <person name="Senoo K."/>
        </authorList>
    </citation>
    <scope>NUCLEOTIDE SEQUENCE [LARGE SCALE GENOMIC DNA]</scope>
    <source>
        <strain evidence="14 15">DSM 13688</strain>
    </source>
</reference>
<feature type="chain" id="PRO_5045364293" evidence="12">
    <location>
        <begin position="26"/>
        <end position="477"/>
    </location>
</feature>
<dbReference type="SUPFAM" id="SSF56925">
    <property type="entry name" value="OMPA-like"/>
    <property type="match status" value="1"/>
</dbReference>
<evidence type="ECO:0000256" key="3">
    <source>
        <dbReference type="ARBA" id="ARBA00022452"/>
    </source>
</evidence>
<keyword evidence="15" id="KW-1185">Reference proteome</keyword>
<feature type="signal peptide" evidence="12">
    <location>
        <begin position="1"/>
        <end position="25"/>
    </location>
</feature>
<feature type="domain" description="OmpA-like" evidence="13">
    <location>
        <begin position="358"/>
        <end position="476"/>
    </location>
</feature>
<keyword evidence="5 12" id="KW-0732">Signal</keyword>
<comment type="caution">
    <text evidence="14">The sequence shown here is derived from an EMBL/GenBank/DDBJ whole genome shotgun (WGS) entry which is preliminary data.</text>
</comment>
<dbReference type="RefSeq" id="WP_214299400.1">
    <property type="nucleotide sequence ID" value="NZ_JAHDYS010000010.1"/>
</dbReference>
<evidence type="ECO:0000256" key="6">
    <source>
        <dbReference type="ARBA" id="ARBA00023065"/>
    </source>
</evidence>
<dbReference type="Pfam" id="PF13505">
    <property type="entry name" value="OMP_b-brl"/>
    <property type="match status" value="1"/>
</dbReference>
<sequence length="477" mass="52545">MKHFARYLLYTAMSLVVAMAVQAEAANREGQFSVSPVIGGITFDGPQHLATRPFFGIRGGYNFTDHLGVEALLDYARIDATRGGGEANFFRYGGELLYHFMPEKRLVPYVAAGYGGLNFDESRGSMFKTTKGVFDYGLGLKYFVTDSIALRGDVRHLVYKVGDTRNAVEYSLGLYIPFGGSPAAAAAVQPAPIVAEPAPAQAEPQAQPPAPEAGQQTQLQEPPLEPVPASEPQPGRYKYCIGLNIEFDIDKSKIRPEFHDEIARVGNFMKTYDTTTAVIEGHSDSVGTPEHNAKLSLARAESVKQYLVTTFGIDPARLTAKGYGPWRPVADNTTEAGKQKNRHIDAIIDCAFDVKEIKPPDTLCMQLNMEFDSNSTEIRPQYYPEIASVGEYMKKYPTVTALVEGHTDNVGGKEANLKISRQRAQHVVDYLVNTLGIDRSRLTAVGYGESRRVAYNSTPEGRQKNRRITVIMDCVVR</sequence>
<name>A0ABS5U9S4_9BACT</name>
<organism evidence="14 15">
    <name type="scientific">Pelotalea chapellei</name>
    <dbReference type="NCBI Taxonomy" id="44671"/>
    <lineage>
        <taxon>Bacteria</taxon>
        <taxon>Pseudomonadati</taxon>
        <taxon>Thermodesulfobacteriota</taxon>
        <taxon>Desulfuromonadia</taxon>
        <taxon>Geobacterales</taxon>
        <taxon>Geobacteraceae</taxon>
        <taxon>Pelotalea</taxon>
    </lineage>
</organism>
<dbReference type="InterPro" id="IPR036737">
    <property type="entry name" value="OmpA-like_sf"/>
</dbReference>
<dbReference type="CDD" id="cd07185">
    <property type="entry name" value="OmpA_C-like"/>
    <property type="match status" value="2"/>
</dbReference>
<dbReference type="InterPro" id="IPR027385">
    <property type="entry name" value="Beta-barrel_OMP"/>
</dbReference>
<dbReference type="EMBL" id="JAHDYS010000010">
    <property type="protein sequence ID" value="MBT1072438.1"/>
    <property type="molecule type" value="Genomic_DNA"/>
</dbReference>
<keyword evidence="7" id="KW-0626">Porin</keyword>
<evidence type="ECO:0000313" key="14">
    <source>
        <dbReference type="EMBL" id="MBT1072438.1"/>
    </source>
</evidence>
<keyword evidence="4" id="KW-0812">Transmembrane</keyword>
<evidence type="ECO:0000313" key="15">
    <source>
        <dbReference type="Proteomes" id="UP000784128"/>
    </source>
</evidence>
<evidence type="ECO:0000256" key="9">
    <source>
        <dbReference type="ARBA" id="ARBA00023237"/>
    </source>
</evidence>
<dbReference type="InterPro" id="IPR050330">
    <property type="entry name" value="Bact_OuterMem_StrucFunc"/>
</dbReference>
<evidence type="ECO:0000256" key="12">
    <source>
        <dbReference type="SAM" id="SignalP"/>
    </source>
</evidence>
<evidence type="ECO:0000256" key="7">
    <source>
        <dbReference type="ARBA" id="ARBA00023114"/>
    </source>
</evidence>
<gene>
    <name evidence="14" type="ORF">KJB30_11620</name>
</gene>
<dbReference type="InterPro" id="IPR011250">
    <property type="entry name" value="OMP/PagP_B-barrel"/>
</dbReference>
<keyword evidence="8 10" id="KW-0472">Membrane</keyword>
<evidence type="ECO:0000256" key="4">
    <source>
        <dbReference type="ARBA" id="ARBA00022692"/>
    </source>
</evidence>
<evidence type="ECO:0000256" key="10">
    <source>
        <dbReference type="PROSITE-ProRule" id="PRU00473"/>
    </source>
</evidence>
<dbReference type="Gene3D" id="3.30.1330.60">
    <property type="entry name" value="OmpA-like domain"/>
    <property type="match status" value="2"/>
</dbReference>
<dbReference type="PANTHER" id="PTHR30329">
    <property type="entry name" value="STATOR ELEMENT OF FLAGELLAR MOTOR COMPLEX"/>
    <property type="match status" value="1"/>
</dbReference>
<evidence type="ECO:0000256" key="2">
    <source>
        <dbReference type="ARBA" id="ARBA00022448"/>
    </source>
</evidence>
<keyword evidence="6" id="KW-0406">Ion transport</keyword>
<dbReference type="SUPFAM" id="SSF103088">
    <property type="entry name" value="OmpA-like"/>
    <property type="match status" value="2"/>
</dbReference>